<dbReference type="PANTHER" id="PTHR15907">
    <property type="entry name" value="DUF614 FAMILY PROTEIN-RELATED"/>
    <property type="match status" value="1"/>
</dbReference>
<sequence>MSDPYKLHAAGGREAVSPSHANPPKRPPLASHSRHRSLAYYAHAPDPYAAMASRGDWSTELWDIFAQPGGPNMCCLSLWCPCIQYGLLLEQLPPGSVMCAGSATGGCALFCVLWLLGDLLGAALLTKVFTLPCTALVHTQIRGYIRRKYGIQSHPIHDFFITWCCAPCALCQEAREAVIRQAAEQEDQARTPLLMSRSSSVQDKADVSARSSLAGRASSGLVPMGSANDPLSPGNSAAAPVTATVSYGGTEVAVSDAPSPATSGRVAPTYGGHGNQATSPAVPHRTSIRAAAIAEVVNAGASVNAVHVAVDMAAGAQTDTVPVSARGGELAAGDVGSVPGRS</sequence>
<evidence type="ECO:0000313" key="2">
    <source>
        <dbReference type="EMBL" id="GLI67884.1"/>
    </source>
</evidence>
<name>A0ABQ5SE00_9CHLO</name>
<evidence type="ECO:0000313" key="3">
    <source>
        <dbReference type="Proteomes" id="UP001165090"/>
    </source>
</evidence>
<dbReference type="NCBIfam" id="TIGR01571">
    <property type="entry name" value="A_thal_Cys_rich"/>
    <property type="match status" value="1"/>
</dbReference>
<dbReference type="Pfam" id="PF04749">
    <property type="entry name" value="PLAC8"/>
    <property type="match status" value="1"/>
</dbReference>
<dbReference type="Proteomes" id="UP001165090">
    <property type="component" value="Unassembled WGS sequence"/>
</dbReference>
<comment type="caution">
    <text evidence="2">The sequence shown here is derived from an EMBL/GenBank/DDBJ whole genome shotgun (WGS) entry which is preliminary data.</text>
</comment>
<protein>
    <submittedName>
        <fullName evidence="2">Uncharacterized protein</fullName>
    </submittedName>
</protein>
<evidence type="ECO:0000256" key="1">
    <source>
        <dbReference type="SAM" id="MobiDB-lite"/>
    </source>
</evidence>
<dbReference type="InterPro" id="IPR006461">
    <property type="entry name" value="PLAC_motif_containing"/>
</dbReference>
<keyword evidence="3" id="KW-1185">Reference proteome</keyword>
<feature type="region of interest" description="Disordered" evidence="1">
    <location>
        <begin position="252"/>
        <end position="281"/>
    </location>
</feature>
<organism evidence="2 3">
    <name type="scientific">Volvox africanus</name>
    <dbReference type="NCBI Taxonomy" id="51714"/>
    <lineage>
        <taxon>Eukaryota</taxon>
        <taxon>Viridiplantae</taxon>
        <taxon>Chlorophyta</taxon>
        <taxon>core chlorophytes</taxon>
        <taxon>Chlorophyceae</taxon>
        <taxon>CS clade</taxon>
        <taxon>Chlamydomonadales</taxon>
        <taxon>Volvocaceae</taxon>
        <taxon>Volvox</taxon>
    </lineage>
</organism>
<feature type="region of interest" description="Disordered" evidence="1">
    <location>
        <begin position="1"/>
        <end position="31"/>
    </location>
</feature>
<proteinExistence type="predicted"/>
<dbReference type="EMBL" id="BSDZ01000079">
    <property type="protein sequence ID" value="GLI67884.1"/>
    <property type="molecule type" value="Genomic_DNA"/>
</dbReference>
<gene>
    <name evidence="2" type="ORF">VaNZ11_012175</name>
</gene>
<accession>A0ABQ5SE00</accession>
<reference evidence="2 3" key="1">
    <citation type="journal article" date="2023" name="IScience">
        <title>Expanded male sex-determining region conserved during the evolution of homothallism in the green alga Volvox.</title>
        <authorList>
            <person name="Yamamoto K."/>
            <person name="Matsuzaki R."/>
            <person name="Mahakham W."/>
            <person name="Heman W."/>
            <person name="Sekimoto H."/>
            <person name="Kawachi M."/>
            <person name="Minakuchi Y."/>
            <person name="Toyoda A."/>
            <person name="Nozaki H."/>
        </authorList>
    </citation>
    <scope>NUCLEOTIDE SEQUENCE [LARGE SCALE GENOMIC DNA]</scope>
    <source>
        <strain evidence="2 3">NIES-4468</strain>
    </source>
</reference>